<evidence type="ECO:0000256" key="7">
    <source>
        <dbReference type="ARBA" id="ARBA00023239"/>
    </source>
</evidence>
<evidence type="ECO:0000313" key="9">
    <source>
        <dbReference type="EMBL" id="MXP29599.1"/>
    </source>
</evidence>
<gene>
    <name evidence="9" type="ORF">GRI58_12305</name>
</gene>
<keyword evidence="6" id="KW-0238">DNA-binding</keyword>
<dbReference type="Gene3D" id="3.90.1680.10">
    <property type="entry name" value="SOS response associated peptidase-like"/>
    <property type="match status" value="1"/>
</dbReference>
<dbReference type="GO" id="GO:0106300">
    <property type="term" value="P:protein-DNA covalent cross-linking repair"/>
    <property type="evidence" value="ECO:0007669"/>
    <property type="project" value="InterPro"/>
</dbReference>
<dbReference type="PANTHER" id="PTHR13604">
    <property type="entry name" value="DC12-RELATED"/>
    <property type="match status" value="1"/>
</dbReference>
<proteinExistence type="inferred from homology"/>
<protein>
    <recommendedName>
        <fullName evidence="8">Abasic site processing protein</fullName>
        <ecNumber evidence="8">3.4.-.-</ecNumber>
    </recommendedName>
</protein>
<dbReference type="Pfam" id="PF02586">
    <property type="entry name" value="SRAP"/>
    <property type="match status" value="1"/>
</dbReference>
<reference evidence="9 10" key="1">
    <citation type="submission" date="2019-12" db="EMBL/GenBank/DDBJ databases">
        <title>Genomic-based taxomic classification of the family Erythrobacteraceae.</title>
        <authorList>
            <person name="Xu L."/>
        </authorList>
    </citation>
    <scope>NUCLEOTIDE SEQUENCE [LARGE SCALE GENOMIC DNA]</scope>
    <source>
        <strain evidence="9 10">KEMB 9005-328</strain>
    </source>
</reference>
<evidence type="ECO:0000256" key="5">
    <source>
        <dbReference type="ARBA" id="ARBA00023124"/>
    </source>
</evidence>
<keyword evidence="3" id="KW-0227">DNA damage</keyword>
<dbReference type="PANTHER" id="PTHR13604:SF0">
    <property type="entry name" value="ABASIC SITE PROCESSING PROTEIN HMCES"/>
    <property type="match status" value="1"/>
</dbReference>
<dbReference type="AlphaFoldDB" id="A0A845AJI6"/>
<dbReference type="EC" id="3.4.-.-" evidence="8"/>
<dbReference type="GO" id="GO:0006508">
    <property type="term" value="P:proteolysis"/>
    <property type="evidence" value="ECO:0007669"/>
    <property type="project" value="UniProtKB-KW"/>
</dbReference>
<evidence type="ECO:0000313" key="10">
    <source>
        <dbReference type="Proteomes" id="UP000439780"/>
    </source>
</evidence>
<dbReference type="RefSeq" id="WP_160753906.1">
    <property type="nucleotide sequence ID" value="NZ_WTYA01000010.1"/>
</dbReference>
<evidence type="ECO:0000256" key="4">
    <source>
        <dbReference type="ARBA" id="ARBA00022801"/>
    </source>
</evidence>
<keyword evidence="10" id="KW-1185">Reference proteome</keyword>
<keyword evidence="5" id="KW-0190">Covalent protein-DNA linkage</keyword>
<evidence type="ECO:0000256" key="2">
    <source>
        <dbReference type="ARBA" id="ARBA00022670"/>
    </source>
</evidence>
<comment type="caution">
    <text evidence="9">The sequence shown here is derived from an EMBL/GenBank/DDBJ whole genome shotgun (WGS) entry which is preliminary data.</text>
</comment>
<dbReference type="InterPro" id="IPR003738">
    <property type="entry name" value="SRAP"/>
</dbReference>
<keyword evidence="4 8" id="KW-0378">Hydrolase</keyword>
<dbReference type="OrthoDB" id="9782620at2"/>
<dbReference type="InterPro" id="IPR036590">
    <property type="entry name" value="SRAP-like"/>
</dbReference>
<dbReference type="GO" id="GO:0008233">
    <property type="term" value="F:peptidase activity"/>
    <property type="evidence" value="ECO:0007669"/>
    <property type="project" value="UniProtKB-KW"/>
</dbReference>
<dbReference type="GO" id="GO:0003697">
    <property type="term" value="F:single-stranded DNA binding"/>
    <property type="evidence" value="ECO:0007669"/>
    <property type="project" value="InterPro"/>
</dbReference>
<evidence type="ECO:0000256" key="3">
    <source>
        <dbReference type="ARBA" id="ARBA00022763"/>
    </source>
</evidence>
<evidence type="ECO:0000256" key="8">
    <source>
        <dbReference type="RuleBase" id="RU364100"/>
    </source>
</evidence>
<feature type="non-terminal residue" evidence="9">
    <location>
        <position position="224"/>
    </location>
</feature>
<organism evidence="9 10">
    <name type="scientific">Qipengyuania algicida</name>
    <dbReference type="NCBI Taxonomy" id="1836209"/>
    <lineage>
        <taxon>Bacteria</taxon>
        <taxon>Pseudomonadati</taxon>
        <taxon>Pseudomonadota</taxon>
        <taxon>Alphaproteobacteria</taxon>
        <taxon>Sphingomonadales</taxon>
        <taxon>Erythrobacteraceae</taxon>
        <taxon>Qipengyuania</taxon>
    </lineage>
</organism>
<sequence>MCNLYRLNKGSSEVTKWFDAINELGGANFGEEVYPGYPGAVIADGKLQQMTWGFPLVLKSKATGKPLKPKPVNNARTDKLDSFMWRYSFEERRCLIPMTAWAEAEGPKGQMTRTWLSRPDAEIFAAAGIWRYSDEWGAVYSMVMTDAVGPAADVHTRMPVLLAEQDWATWTDSNPGDAIKLCTGWEGQLTINRTEERWVNSPEFSRRPRCSSSAAVRTLRVTAS</sequence>
<name>A0A845AJI6_9SPHN</name>
<evidence type="ECO:0000256" key="6">
    <source>
        <dbReference type="ARBA" id="ARBA00023125"/>
    </source>
</evidence>
<evidence type="ECO:0000256" key="1">
    <source>
        <dbReference type="ARBA" id="ARBA00008136"/>
    </source>
</evidence>
<dbReference type="Proteomes" id="UP000439780">
    <property type="component" value="Unassembled WGS sequence"/>
</dbReference>
<dbReference type="SUPFAM" id="SSF143081">
    <property type="entry name" value="BB1717-like"/>
    <property type="match status" value="1"/>
</dbReference>
<dbReference type="EMBL" id="WTYA01000010">
    <property type="protein sequence ID" value="MXP29599.1"/>
    <property type="molecule type" value="Genomic_DNA"/>
</dbReference>
<dbReference type="GO" id="GO:0016829">
    <property type="term" value="F:lyase activity"/>
    <property type="evidence" value="ECO:0007669"/>
    <property type="project" value="UniProtKB-KW"/>
</dbReference>
<comment type="similarity">
    <text evidence="1 8">Belongs to the SOS response-associated peptidase family.</text>
</comment>
<keyword evidence="7" id="KW-0456">Lyase</keyword>
<keyword evidence="2 8" id="KW-0645">Protease</keyword>
<accession>A0A845AJI6</accession>